<proteinExistence type="predicted"/>
<gene>
    <name evidence="3" type="ORF">PS624_03699</name>
</gene>
<accession>A0A5E6UU27</accession>
<sequence>MATKTPVKGTVSVDVHTRPNQTPETPTPHLDSTISVGSSRGAEPARLGKTGSDNDPDTISPAPPIKIQPATPHAENQVSVQQPIEHYRMAASASLPAVDASGFRTHKGRRYVDMVDGGIVLVAVDADTGLYRARLASERLPSGPMLLRHADSGLWHAVDDRQITTVPLTGPDLQAFRSDLDFSTSALDSDGLFRHDGKRYTVIHGHAYQVMLDTDASTPVQKVWRIVNAKDPVANDSENIYHASRSGESRAITRDAQNSWAFVATGLMGGMRRGDRVQANLAILLQRYAPFAAVHKELVESAARYNSLYSQARALPTASSAQTAALIAIEVHLLKHIKKQTDFVQSLVDNKDWMVHLKAGGAFKEELHTFRLDRVSYLNRLMALMDLRVSPMFETLNAETCKKMITHLNKKLKLPEDRDAVMGQIRKASPGAAPRLEELSQEVPTAERVNFNKLSLYVHLFAGTPDHSPNATMPSLSSIDLFSGDLENIPAGTQPLALMLTLDHLRGDRSRFEAWLSADHVKAEYAREILALTAPIESRIETRLNELLATFDGNAELPSRNQDIDINFLPPHPGDSPTARPAGPRKVFSTRRHGTSRILVGETETATDGSTIIKVSNPLKPNGPAERYEKRHGEWLPVRPPIVSTPRPELIAEANRLLVDVEKHSAEARAREAAKDNPTEILEDLEKAIDPLNEQARRLQNLESAAGDAEIQNLAERLQTAADTLSAHGQSVLVRMYKNKDVLDILRLNYLIDHAELSAVKTVDRKQLGKGRDKSFLDVYSIRDHVDNAPLWEAHFHYDKHDSEPLNFTIRGSHLKTLEQSRRGIESQRRDEQAGLPHVAIWRQTFDGKTARKIFALASDATAAIR</sequence>
<name>A0A5E6UU27_PSEFL</name>
<protein>
    <submittedName>
        <fullName evidence="3">Uncharacterized protein</fullName>
    </submittedName>
</protein>
<feature type="compositionally biased region" description="Polar residues" evidence="2">
    <location>
        <begin position="18"/>
        <end position="38"/>
    </location>
</feature>
<dbReference type="EMBL" id="CABVGZ010000042">
    <property type="protein sequence ID" value="VVN08448.1"/>
    <property type="molecule type" value="Genomic_DNA"/>
</dbReference>
<reference evidence="3 4" key="1">
    <citation type="submission" date="2019-09" db="EMBL/GenBank/DDBJ databases">
        <authorList>
            <person name="Chandra G."/>
            <person name="Truman W A."/>
        </authorList>
    </citation>
    <scope>NUCLEOTIDE SEQUENCE [LARGE SCALE GENOMIC DNA]</scope>
    <source>
        <strain evidence="3">PS624</strain>
    </source>
</reference>
<evidence type="ECO:0000256" key="2">
    <source>
        <dbReference type="SAM" id="MobiDB-lite"/>
    </source>
</evidence>
<feature type="region of interest" description="Disordered" evidence="2">
    <location>
        <begin position="1"/>
        <end position="79"/>
    </location>
</feature>
<organism evidence="3 4">
    <name type="scientific">Pseudomonas fluorescens</name>
    <dbReference type="NCBI Taxonomy" id="294"/>
    <lineage>
        <taxon>Bacteria</taxon>
        <taxon>Pseudomonadati</taxon>
        <taxon>Pseudomonadota</taxon>
        <taxon>Gammaproteobacteria</taxon>
        <taxon>Pseudomonadales</taxon>
        <taxon>Pseudomonadaceae</taxon>
        <taxon>Pseudomonas</taxon>
    </lineage>
</organism>
<dbReference type="AlphaFoldDB" id="A0A5E6UU27"/>
<feature type="region of interest" description="Disordered" evidence="2">
    <location>
        <begin position="571"/>
        <end position="592"/>
    </location>
</feature>
<feature type="coiled-coil region" evidence="1">
    <location>
        <begin position="651"/>
        <end position="712"/>
    </location>
</feature>
<evidence type="ECO:0000256" key="1">
    <source>
        <dbReference type="SAM" id="Coils"/>
    </source>
</evidence>
<keyword evidence="1" id="KW-0175">Coiled coil</keyword>
<dbReference type="RefSeq" id="WP_191630228.1">
    <property type="nucleotide sequence ID" value="NZ_CABVGZ010000042.1"/>
</dbReference>
<evidence type="ECO:0000313" key="3">
    <source>
        <dbReference type="EMBL" id="VVN08448.1"/>
    </source>
</evidence>
<dbReference type="Proteomes" id="UP000326241">
    <property type="component" value="Unassembled WGS sequence"/>
</dbReference>
<evidence type="ECO:0000313" key="4">
    <source>
        <dbReference type="Proteomes" id="UP000326241"/>
    </source>
</evidence>